<evidence type="ECO:0000256" key="17">
    <source>
        <dbReference type="ARBA" id="ARBA00049491"/>
    </source>
</evidence>
<dbReference type="EMBL" id="AFYH01008032">
    <property type="status" value="NOT_ANNOTATED_CDS"/>
    <property type="molecule type" value="Genomic_DNA"/>
</dbReference>
<comment type="catalytic activity">
    <reaction evidence="18">
        <text>1-(9Z-octadecenoyl)-sn-glycero-3-phosphate + (9Z)-octadecenoyl-CoA = 1,2-di-(9Z-octadecenoyl)-sn-glycero-3-phosphate + CoA</text>
        <dbReference type="Rhea" id="RHEA:37131"/>
        <dbReference type="ChEBI" id="CHEBI:57287"/>
        <dbReference type="ChEBI" id="CHEBI:57387"/>
        <dbReference type="ChEBI" id="CHEBI:74544"/>
        <dbReference type="ChEBI" id="CHEBI:74546"/>
    </reaction>
    <physiologicalReaction direction="left-to-right" evidence="18">
        <dbReference type="Rhea" id="RHEA:37132"/>
    </physiologicalReaction>
</comment>
<evidence type="ECO:0000256" key="11">
    <source>
        <dbReference type="ARBA" id="ARBA00047814"/>
    </source>
</evidence>
<evidence type="ECO:0000313" key="22">
    <source>
        <dbReference type="Ensembl" id="ENSLACP00000020772.1"/>
    </source>
</evidence>
<comment type="catalytic activity">
    <reaction evidence="16">
        <text>1-(9Z-octadecenoyl)-sn-glycero-3-phosphate + (9Z,12Z)-octadecadienoyl-CoA = 1-(9Z)-octadecenoyl-2-(9Z,12Z)-octadecadienoyl-sn-glycero-3-phosphate + CoA</text>
        <dbReference type="Rhea" id="RHEA:37159"/>
        <dbReference type="ChEBI" id="CHEBI:57287"/>
        <dbReference type="ChEBI" id="CHEBI:57383"/>
        <dbReference type="ChEBI" id="CHEBI:74544"/>
        <dbReference type="ChEBI" id="CHEBI:74563"/>
    </reaction>
    <physiologicalReaction direction="left-to-right" evidence="16">
        <dbReference type="Rhea" id="RHEA:37160"/>
    </physiologicalReaction>
</comment>
<dbReference type="SMART" id="SM00563">
    <property type="entry name" value="PlsC"/>
    <property type="match status" value="1"/>
</dbReference>
<dbReference type="InterPro" id="IPR002123">
    <property type="entry name" value="Plipid/glycerol_acylTrfase"/>
</dbReference>
<comment type="catalytic activity">
    <reaction evidence="15">
        <text>pentadecanoyl-CoA + 1-(9Z-octadecenoyl)-sn-glycero-3-phosphate = 1-(9Z)-octadecenoyl-2-pentadecanoyl-sn-glycero-3-phosphate + CoA</text>
        <dbReference type="Rhea" id="RHEA:37175"/>
        <dbReference type="ChEBI" id="CHEBI:57287"/>
        <dbReference type="ChEBI" id="CHEBI:74309"/>
        <dbReference type="ChEBI" id="CHEBI:74544"/>
        <dbReference type="ChEBI" id="CHEBI:74578"/>
    </reaction>
    <physiologicalReaction direction="left-to-right" evidence="15">
        <dbReference type="Rhea" id="RHEA:37176"/>
    </physiologicalReaction>
</comment>
<evidence type="ECO:0000256" key="10">
    <source>
        <dbReference type="ARBA" id="ARBA00047525"/>
    </source>
</evidence>
<comment type="catalytic activity">
    <reaction evidence="12">
        <text>1-(6Z,9Z,12Z-octadecatrienoyl)-sn-glycero-3-phosphate + (9Z)-octadecenoyl-CoA = (6Z,9Z,12Z)-octadecatrienoyl-2-(9Z)-octadecenoyl-sn-glycero-3-phosphate + CoA</text>
        <dbReference type="Rhea" id="RHEA:37179"/>
        <dbReference type="ChEBI" id="CHEBI:57287"/>
        <dbReference type="ChEBI" id="CHEBI:57387"/>
        <dbReference type="ChEBI" id="CHEBI:74581"/>
        <dbReference type="ChEBI" id="CHEBI:74582"/>
    </reaction>
    <physiologicalReaction direction="left-to-right" evidence="12">
        <dbReference type="Rhea" id="RHEA:37180"/>
    </physiologicalReaction>
</comment>
<feature type="transmembrane region" description="Helical" evidence="20">
    <location>
        <begin position="37"/>
        <end position="61"/>
    </location>
</feature>
<protein>
    <recommendedName>
        <fullName evidence="19">1-acyl-sn-glycerol-3-phosphate acyltransferase</fullName>
        <ecNumber evidence="19">2.3.1.51</ecNumber>
    </recommendedName>
</protein>
<comment type="catalytic activity">
    <reaction evidence="3">
        <text>1-(9Z-octadecenoyl)-sn-glycero-3-phosphate + hexadecanoyl-CoA = 1-(9Z)-octadecenoyl-2-hexadecanoyl-sn-glycero-3-phosphate + CoA</text>
        <dbReference type="Rhea" id="RHEA:37143"/>
        <dbReference type="ChEBI" id="CHEBI:57287"/>
        <dbReference type="ChEBI" id="CHEBI:57379"/>
        <dbReference type="ChEBI" id="CHEBI:74544"/>
        <dbReference type="ChEBI" id="CHEBI:74551"/>
    </reaction>
    <physiologicalReaction direction="left-to-right" evidence="3">
        <dbReference type="Rhea" id="RHEA:37144"/>
    </physiologicalReaction>
</comment>
<evidence type="ECO:0000256" key="1">
    <source>
        <dbReference type="ARBA" id="ARBA00000091"/>
    </source>
</evidence>
<comment type="catalytic activity">
    <reaction evidence="11">
        <text>1-tetradecanoyl-sn-glycerol 3-phosphate + (9Z)-octadecenoyl-CoA = 1-tetradecanoyl-2-(9Z)-octadecenoyl-sn-glycero-3-phosphate + CoA</text>
        <dbReference type="Rhea" id="RHEA:37187"/>
        <dbReference type="ChEBI" id="CHEBI:57287"/>
        <dbReference type="ChEBI" id="CHEBI:57387"/>
        <dbReference type="ChEBI" id="CHEBI:72683"/>
        <dbReference type="ChEBI" id="CHEBI:74586"/>
    </reaction>
    <physiologicalReaction direction="left-to-right" evidence="11">
        <dbReference type="Rhea" id="RHEA:37188"/>
    </physiologicalReaction>
</comment>
<dbReference type="InterPro" id="IPR004552">
    <property type="entry name" value="AGP_acyltrans"/>
</dbReference>
<dbReference type="EMBL" id="AFYH01008029">
    <property type="status" value="NOT_ANNOTATED_CDS"/>
    <property type="molecule type" value="Genomic_DNA"/>
</dbReference>
<comment type="domain">
    <text evidence="19">The HXXXXD motif is essential for acyltransferase activity and may constitute the binding site for the phosphate moiety of the glycerol-3-phosphate.</text>
</comment>
<dbReference type="Pfam" id="PF01553">
    <property type="entry name" value="Acyltransferase"/>
    <property type="match status" value="1"/>
</dbReference>
<dbReference type="CDD" id="cd07989">
    <property type="entry name" value="LPLAT_AGPAT-like"/>
    <property type="match status" value="1"/>
</dbReference>
<evidence type="ECO:0000256" key="15">
    <source>
        <dbReference type="ARBA" id="ARBA00048973"/>
    </source>
</evidence>
<comment type="similarity">
    <text evidence="7 19">Belongs to the 1-acyl-sn-glycerol-3-phosphate acyltransferase family.</text>
</comment>
<dbReference type="HOGENOM" id="CLU_027938_10_1_1"/>
<keyword evidence="8 19" id="KW-0808">Transferase</keyword>
<gene>
    <name evidence="22" type="primary">AGPAT2</name>
</gene>
<evidence type="ECO:0000256" key="7">
    <source>
        <dbReference type="ARBA" id="ARBA00008655"/>
    </source>
</evidence>
<dbReference type="EC" id="2.3.1.51" evidence="19"/>
<dbReference type="OMA" id="NLWIFPE"/>
<feature type="domain" description="Phospholipid/glycerol acyltransferase" evidence="21">
    <location>
        <begin position="103"/>
        <end position="211"/>
    </location>
</feature>
<dbReference type="Ensembl" id="ENSLACT00000020912.1">
    <property type="protein sequence ID" value="ENSLACP00000020772.1"/>
    <property type="gene ID" value="ENSLACG00000018249.1"/>
</dbReference>
<comment type="catalytic activity">
    <reaction evidence="10">
        <text>1-hexadecanoyl-sn-glycero-3-phosphate + (9Z)-octadecenoyl-CoA = 1-hexadecanoyl-2-(9Z-octadecenoyl)-sn-glycero-3-phosphate + CoA</text>
        <dbReference type="Rhea" id="RHEA:33187"/>
        <dbReference type="ChEBI" id="CHEBI:57287"/>
        <dbReference type="ChEBI" id="CHEBI:57387"/>
        <dbReference type="ChEBI" id="CHEBI:57518"/>
        <dbReference type="ChEBI" id="CHEBI:64839"/>
    </reaction>
    <physiologicalReaction direction="left-to-right" evidence="10">
        <dbReference type="Rhea" id="RHEA:33188"/>
    </physiologicalReaction>
</comment>
<keyword evidence="20" id="KW-0472">Membrane</keyword>
<evidence type="ECO:0000256" key="20">
    <source>
        <dbReference type="SAM" id="Phobius"/>
    </source>
</evidence>
<keyword evidence="19" id="KW-0444">Lipid biosynthesis</keyword>
<evidence type="ECO:0000256" key="2">
    <source>
        <dbReference type="ARBA" id="ARBA00000300"/>
    </source>
</evidence>
<dbReference type="GO" id="GO:0016020">
    <property type="term" value="C:membrane"/>
    <property type="evidence" value="ECO:0007669"/>
    <property type="project" value="InterPro"/>
</dbReference>
<keyword evidence="20" id="KW-1133">Transmembrane helix</keyword>
<comment type="catalytic activity">
    <reaction evidence="2">
        <text>a 1-acyl-sn-glycero-3-phosphate + an acyl-CoA = a 1,2-diacyl-sn-glycero-3-phosphate + CoA</text>
        <dbReference type="Rhea" id="RHEA:19709"/>
        <dbReference type="ChEBI" id="CHEBI:57287"/>
        <dbReference type="ChEBI" id="CHEBI:57970"/>
        <dbReference type="ChEBI" id="CHEBI:58342"/>
        <dbReference type="ChEBI" id="CHEBI:58608"/>
        <dbReference type="EC" id="2.3.1.51"/>
    </reaction>
    <physiologicalReaction direction="left-to-right" evidence="2">
        <dbReference type="Rhea" id="RHEA:19710"/>
    </physiologicalReaction>
</comment>
<dbReference type="Bgee" id="ENSLACG00000018249">
    <property type="expression patterns" value="Expressed in pelvic fin and 2 other cell types or tissues"/>
</dbReference>
<dbReference type="EMBL" id="AFYH01008028">
    <property type="status" value="NOT_ANNOTATED_CDS"/>
    <property type="molecule type" value="Genomic_DNA"/>
</dbReference>
<comment type="pathway">
    <text evidence="6">Phospholipid metabolism; CDP-diacylglycerol biosynthesis; CDP-diacylglycerol from sn-glycerol 3-phosphate: step 2/3.</text>
</comment>
<keyword evidence="23" id="KW-1185">Reference proteome</keyword>
<accession>H3BFV1</accession>
<evidence type="ECO:0000256" key="14">
    <source>
        <dbReference type="ARBA" id="ARBA00048956"/>
    </source>
</evidence>
<evidence type="ECO:0000256" key="8">
    <source>
        <dbReference type="ARBA" id="ARBA00022679"/>
    </source>
</evidence>
<dbReference type="eggNOG" id="KOG2848">
    <property type="taxonomic scope" value="Eukaryota"/>
</dbReference>
<evidence type="ECO:0000256" key="3">
    <source>
        <dbReference type="ARBA" id="ARBA00000816"/>
    </source>
</evidence>
<dbReference type="PANTHER" id="PTHR10434">
    <property type="entry name" value="1-ACYL-SN-GLYCEROL-3-PHOSPHATE ACYLTRANSFERASE"/>
    <property type="match status" value="1"/>
</dbReference>
<keyword evidence="19" id="KW-0594">Phospholipid biosynthesis</keyword>
<organism evidence="22 23">
    <name type="scientific">Latimeria chalumnae</name>
    <name type="common">Coelacanth</name>
    <dbReference type="NCBI Taxonomy" id="7897"/>
    <lineage>
        <taxon>Eukaryota</taxon>
        <taxon>Metazoa</taxon>
        <taxon>Chordata</taxon>
        <taxon>Craniata</taxon>
        <taxon>Vertebrata</taxon>
        <taxon>Euteleostomi</taxon>
        <taxon>Coelacanthiformes</taxon>
        <taxon>Coelacanthidae</taxon>
        <taxon>Latimeria</taxon>
    </lineage>
</organism>
<evidence type="ECO:0000256" key="18">
    <source>
        <dbReference type="ARBA" id="ARBA00049561"/>
    </source>
</evidence>
<reference evidence="22" key="3">
    <citation type="submission" date="2025-09" db="UniProtKB">
        <authorList>
            <consortium name="Ensembl"/>
        </authorList>
    </citation>
    <scope>IDENTIFICATION</scope>
</reference>
<dbReference type="PANTHER" id="PTHR10434:SF11">
    <property type="entry name" value="1-ACYL-SN-GLYCEROL-3-PHOSPHATE ACYLTRANSFERASE"/>
    <property type="match status" value="1"/>
</dbReference>
<evidence type="ECO:0000256" key="5">
    <source>
        <dbReference type="ARBA" id="ARBA00004086"/>
    </source>
</evidence>
<evidence type="ECO:0000256" key="16">
    <source>
        <dbReference type="ARBA" id="ARBA00049345"/>
    </source>
</evidence>
<comment type="catalytic activity">
    <reaction evidence="14">
        <text>heptadecanoyl-CoA + 1-(9Z-octadecenoyl)-sn-glycero-3-phosphate = 1-(9Z)-octadecenoyl-2-heptadecanoyl-sn-glycero-3-phosphate + CoA</text>
        <dbReference type="Rhea" id="RHEA:37155"/>
        <dbReference type="ChEBI" id="CHEBI:57287"/>
        <dbReference type="ChEBI" id="CHEBI:74307"/>
        <dbReference type="ChEBI" id="CHEBI:74544"/>
        <dbReference type="ChEBI" id="CHEBI:74558"/>
    </reaction>
    <physiologicalReaction direction="left-to-right" evidence="14">
        <dbReference type="Rhea" id="RHEA:37156"/>
    </physiologicalReaction>
</comment>
<keyword evidence="19" id="KW-0443">Lipid metabolism</keyword>
<evidence type="ECO:0000256" key="19">
    <source>
        <dbReference type="RuleBase" id="RU361267"/>
    </source>
</evidence>
<dbReference type="Proteomes" id="UP000008672">
    <property type="component" value="Unassembled WGS sequence"/>
</dbReference>
<keyword evidence="20" id="KW-0812">Transmembrane</keyword>
<sequence length="211" mass="23884">CSAFSISWARMAFLWMVVLFLLLLFPVLMVWSSCFKYYFKIIFYNAWVLCLATVAIPLCLLKSRGRSVENMRLLQCLLWHIKYMYGLKLEVTGLEHFQVKGPFVVISNHQSSLDLMGMMEVLPERCVQIAKKELLYAGSLGVACWLGGIIFIDRKSISDAKSVMAEAAQTMVKDNVRVWVFPEGTRNADGDILPFKKGAFHLAVQAQVSSV</sequence>
<proteinExistence type="inferred from homology"/>
<dbReference type="SUPFAM" id="SSF69593">
    <property type="entry name" value="Glycerol-3-phosphate (1)-acyltransferase"/>
    <property type="match status" value="1"/>
</dbReference>
<evidence type="ECO:0000313" key="23">
    <source>
        <dbReference type="Proteomes" id="UP000008672"/>
    </source>
</evidence>
<feature type="transmembrane region" description="Helical" evidence="20">
    <location>
        <begin position="12"/>
        <end position="31"/>
    </location>
</feature>
<dbReference type="GO" id="GO:0003841">
    <property type="term" value="F:1-acylglycerol-3-phosphate O-acyltransferase activity"/>
    <property type="evidence" value="ECO:0007669"/>
    <property type="project" value="UniProtKB-UniRule"/>
</dbReference>
<comment type="catalytic activity">
    <reaction evidence="1">
        <text>(11Z)-octadecenoyl-CoA + 1-(9Z-octadecenoyl)-sn-glycero-3-phosphate = 1-(9Z)-octadecenoyl-2-(11Z)-octadecenoyl-sn-glycero-3-phosphate + CoA</text>
        <dbReference type="Rhea" id="RHEA:37603"/>
        <dbReference type="ChEBI" id="CHEBI:57287"/>
        <dbReference type="ChEBI" id="CHEBI:74544"/>
        <dbReference type="ChEBI" id="CHEBI:75121"/>
        <dbReference type="ChEBI" id="CHEBI:75122"/>
    </reaction>
    <physiologicalReaction direction="left-to-right" evidence="1">
        <dbReference type="Rhea" id="RHEA:37604"/>
    </physiologicalReaction>
</comment>
<name>H3BFV1_LATCH</name>
<reference evidence="22" key="2">
    <citation type="submission" date="2025-08" db="UniProtKB">
        <authorList>
            <consortium name="Ensembl"/>
        </authorList>
    </citation>
    <scope>IDENTIFICATION</scope>
</reference>
<dbReference type="EMBL" id="AFYH01008033">
    <property type="status" value="NOT_ANNOTATED_CDS"/>
    <property type="molecule type" value="Genomic_DNA"/>
</dbReference>
<feature type="transmembrane region" description="Helical" evidence="20">
    <location>
        <begin position="134"/>
        <end position="152"/>
    </location>
</feature>
<evidence type="ECO:0000259" key="21">
    <source>
        <dbReference type="SMART" id="SM00563"/>
    </source>
</evidence>
<evidence type="ECO:0000256" key="6">
    <source>
        <dbReference type="ARBA" id="ARBA00004728"/>
    </source>
</evidence>
<reference evidence="23" key="1">
    <citation type="submission" date="2011-08" db="EMBL/GenBank/DDBJ databases">
        <title>The draft genome of Latimeria chalumnae.</title>
        <authorList>
            <person name="Di Palma F."/>
            <person name="Alfoldi J."/>
            <person name="Johnson J."/>
            <person name="Berlin A."/>
            <person name="Gnerre S."/>
            <person name="Jaffe D."/>
            <person name="MacCallum I."/>
            <person name="Young S."/>
            <person name="Walker B.J."/>
            <person name="Lander E."/>
            <person name="Lindblad-Toh K."/>
        </authorList>
    </citation>
    <scope>NUCLEOTIDE SEQUENCE [LARGE SCALE GENOMIC DNA]</scope>
    <source>
        <strain evidence="23">Wild caught</strain>
    </source>
</reference>
<evidence type="ECO:0000256" key="13">
    <source>
        <dbReference type="ARBA" id="ARBA00048293"/>
    </source>
</evidence>
<dbReference type="GO" id="GO:0005783">
    <property type="term" value="C:endoplasmic reticulum"/>
    <property type="evidence" value="ECO:0007669"/>
    <property type="project" value="TreeGrafter"/>
</dbReference>
<dbReference type="STRING" id="7897.ENSLACP00000020772"/>
<comment type="function">
    <text evidence="5">Converts 1-acyl-sn-glycerol-3-phosphate (lysophosphatidic acid or LPA) into 1,2-diacyl-sn-glycerol-3-phosphate (phosphatidic acid or PA) by incorporating an acyl moiety at the sn-2 position of the glycerol backbone.</text>
</comment>
<dbReference type="GeneTree" id="ENSGT01050000247359"/>
<dbReference type="AlphaFoldDB" id="H3BFV1"/>
<dbReference type="InParanoid" id="H3BFV1"/>
<evidence type="ECO:0000256" key="4">
    <source>
        <dbReference type="ARBA" id="ARBA00001783"/>
    </source>
</evidence>
<comment type="catalytic activity">
    <reaction evidence="4">
        <text>1-(9Z-octadecenoyl)-sn-glycero-3-phosphate + tetradecanoyl-CoA = 1-(9Z)-octadecenoyl-2-tetradecanoyl-sn-glycero-3-phosphate + CoA</text>
        <dbReference type="Rhea" id="RHEA:37171"/>
        <dbReference type="ChEBI" id="CHEBI:57287"/>
        <dbReference type="ChEBI" id="CHEBI:57385"/>
        <dbReference type="ChEBI" id="CHEBI:74544"/>
        <dbReference type="ChEBI" id="CHEBI:74579"/>
    </reaction>
    <physiologicalReaction direction="left-to-right" evidence="4">
        <dbReference type="Rhea" id="RHEA:37172"/>
    </physiologicalReaction>
</comment>
<keyword evidence="19" id="KW-1208">Phospholipid metabolism</keyword>
<comment type="catalytic activity">
    <reaction evidence="17">
        <text>1-eicosanoyl-sn-glycero-3-phosphate + (9Z)-octadecenoyl-CoA = 1-eicosanoyl-2-(9Z)-octadecenoyl-sn-glycero-3-phosphate + CoA</text>
        <dbReference type="Rhea" id="RHEA:37183"/>
        <dbReference type="ChEBI" id="CHEBI:57287"/>
        <dbReference type="ChEBI" id="CHEBI:57387"/>
        <dbReference type="ChEBI" id="CHEBI:74583"/>
        <dbReference type="ChEBI" id="CHEBI:74584"/>
    </reaction>
    <physiologicalReaction direction="left-to-right" evidence="17">
        <dbReference type="Rhea" id="RHEA:37184"/>
    </physiologicalReaction>
</comment>
<dbReference type="NCBIfam" id="TIGR00530">
    <property type="entry name" value="AGP_acyltrn"/>
    <property type="match status" value="1"/>
</dbReference>
<evidence type="ECO:0000256" key="12">
    <source>
        <dbReference type="ARBA" id="ARBA00048105"/>
    </source>
</evidence>
<keyword evidence="9 19" id="KW-0012">Acyltransferase</keyword>
<dbReference type="GO" id="GO:0006654">
    <property type="term" value="P:phosphatidic acid biosynthetic process"/>
    <property type="evidence" value="ECO:0007669"/>
    <property type="project" value="TreeGrafter"/>
</dbReference>
<comment type="catalytic activity">
    <reaction evidence="13">
        <text>1-(9Z,12Z,15Z)-octadecatrienoyl-sn-glycero-3-phosphate + (9Z)-octadecenoyl-CoA = 1-(9Z,12Z,15Z)-octadecatrienoyl-2-(9Z)-octadecenoyl-sn-glycero-3-phosphate + CoA</text>
        <dbReference type="Rhea" id="RHEA:37139"/>
        <dbReference type="ChEBI" id="CHEBI:57287"/>
        <dbReference type="ChEBI" id="CHEBI:57387"/>
        <dbReference type="ChEBI" id="CHEBI:74549"/>
        <dbReference type="ChEBI" id="CHEBI:74550"/>
    </reaction>
    <physiologicalReaction direction="left-to-right" evidence="13">
        <dbReference type="Rhea" id="RHEA:37140"/>
    </physiologicalReaction>
</comment>
<dbReference type="EMBL" id="AFYH01008031">
    <property type="status" value="NOT_ANNOTATED_CDS"/>
    <property type="molecule type" value="Genomic_DNA"/>
</dbReference>
<dbReference type="EMBL" id="AFYH01008030">
    <property type="status" value="NOT_ANNOTATED_CDS"/>
    <property type="molecule type" value="Genomic_DNA"/>
</dbReference>
<evidence type="ECO:0000256" key="9">
    <source>
        <dbReference type="ARBA" id="ARBA00023315"/>
    </source>
</evidence>